<sequence>MELRNGIAAFDPVTLRIAAEQLLTVQLPEAFDGDLPDHLVDLSEVEVGPFAVIARIDTGQLTWDRDASREVFTTYRGTEASGVRLSGAKVAQLDDVPVARVSVRLNGDKLRAWFAELPAETPLDSLEITERVRTWMRDFSRHDKRVDTLTVPQQNVNYEAFVKGLDRSARQKITAVIDEHGAHVTAETVIPMSLPSFGGRRDAKLGEKGPVLFWFSEGNENKALPFAIVYTQAEAWVVAEGSDLFQPPVTR</sequence>
<evidence type="ECO:0000313" key="1">
    <source>
        <dbReference type="EMBL" id="WIM69961.1"/>
    </source>
</evidence>
<protein>
    <recommendedName>
        <fullName evidence="3">DUF3298 domain-containing protein</fullName>
    </recommendedName>
</protein>
<reference evidence="1 2" key="1">
    <citation type="submission" date="2023-05" db="EMBL/GenBank/DDBJ databases">
        <title>Corynebacterium suedekumii sp. nov. and Corynebacterium breve sp. nov. isolated from raw cow's milk.</title>
        <authorList>
            <person name="Baer M.K."/>
            <person name="Mehl L."/>
            <person name="Hellmuth R."/>
            <person name="Marke G."/>
            <person name="Lipski A."/>
        </authorList>
    </citation>
    <scope>NUCLEOTIDE SEQUENCE [LARGE SCALE GENOMIC DNA]</scope>
    <source>
        <strain evidence="1 2">LM112</strain>
    </source>
</reference>
<accession>A0ABY8VJZ6</accession>
<dbReference type="EMBL" id="CP126970">
    <property type="protein sequence ID" value="WIM69961.1"/>
    <property type="molecule type" value="Genomic_DNA"/>
</dbReference>
<proteinExistence type="predicted"/>
<name>A0ABY8VJZ6_9CORY</name>
<evidence type="ECO:0008006" key="3">
    <source>
        <dbReference type="Google" id="ProtNLM"/>
    </source>
</evidence>
<dbReference type="RefSeq" id="WP_284874554.1">
    <property type="nucleotide sequence ID" value="NZ_CP126970.1"/>
</dbReference>
<gene>
    <name evidence="1" type="ORF">QP029_12305</name>
</gene>
<evidence type="ECO:0000313" key="2">
    <source>
        <dbReference type="Proteomes" id="UP001238805"/>
    </source>
</evidence>
<organism evidence="1 2">
    <name type="scientific">Corynebacterium suedekumii</name>
    <dbReference type="NCBI Taxonomy" id="3049801"/>
    <lineage>
        <taxon>Bacteria</taxon>
        <taxon>Bacillati</taxon>
        <taxon>Actinomycetota</taxon>
        <taxon>Actinomycetes</taxon>
        <taxon>Mycobacteriales</taxon>
        <taxon>Corynebacteriaceae</taxon>
        <taxon>Corynebacterium</taxon>
    </lineage>
</organism>
<dbReference type="Proteomes" id="UP001238805">
    <property type="component" value="Chromosome"/>
</dbReference>
<keyword evidence="2" id="KW-1185">Reference proteome</keyword>